<feature type="transmembrane region" description="Helical" evidence="6">
    <location>
        <begin position="83"/>
        <end position="106"/>
    </location>
</feature>
<evidence type="ECO:0000256" key="3">
    <source>
        <dbReference type="ARBA" id="ARBA00022989"/>
    </source>
</evidence>
<feature type="transmembrane region" description="Helical" evidence="6">
    <location>
        <begin position="245"/>
        <end position="265"/>
    </location>
</feature>
<keyword evidence="3 6" id="KW-1133">Transmembrane helix</keyword>
<comment type="similarity">
    <text evidence="5">Belongs to the SAT4 family.</text>
</comment>
<organism evidence="8 9">
    <name type="scientific">Melanomma pulvis-pyrius CBS 109.77</name>
    <dbReference type="NCBI Taxonomy" id="1314802"/>
    <lineage>
        <taxon>Eukaryota</taxon>
        <taxon>Fungi</taxon>
        <taxon>Dikarya</taxon>
        <taxon>Ascomycota</taxon>
        <taxon>Pezizomycotina</taxon>
        <taxon>Dothideomycetes</taxon>
        <taxon>Pleosporomycetidae</taxon>
        <taxon>Pleosporales</taxon>
        <taxon>Melanommataceae</taxon>
        <taxon>Melanomma</taxon>
    </lineage>
</organism>
<dbReference type="InterPro" id="IPR052337">
    <property type="entry name" value="SAT4-like"/>
</dbReference>
<evidence type="ECO:0000256" key="1">
    <source>
        <dbReference type="ARBA" id="ARBA00004141"/>
    </source>
</evidence>
<feature type="transmembrane region" description="Helical" evidence="6">
    <location>
        <begin position="162"/>
        <end position="185"/>
    </location>
</feature>
<keyword evidence="2 6" id="KW-0812">Transmembrane</keyword>
<feature type="domain" description="Rhodopsin" evidence="7">
    <location>
        <begin position="65"/>
        <end position="306"/>
    </location>
</feature>
<evidence type="ECO:0000313" key="9">
    <source>
        <dbReference type="Proteomes" id="UP000799757"/>
    </source>
</evidence>
<dbReference type="GO" id="GO:0016020">
    <property type="term" value="C:membrane"/>
    <property type="evidence" value="ECO:0007669"/>
    <property type="project" value="UniProtKB-SubCell"/>
</dbReference>
<dbReference type="AlphaFoldDB" id="A0A6A6XXR8"/>
<evidence type="ECO:0000256" key="5">
    <source>
        <dbReference type="ARBA" id="ARBA00038359"/>
    </source>
</evidence>
<dbReference type="EMBL" id="MU001746">
    <property type="protein sequence ID" value="KAF2800534.1"/>
    <property type="molecule type" value="Genomic_DNA"/>
</dbReference>
<feature type="transmembrane region" description="Helical" evidence="6">
    <location>
        <begin position="45"/>
        <end position="63"/>
    </location>
</feature>
<dbReference type="InterPro" id="IPR049326">
    <property type="entry name" value="Rhodopsin_dom_fungi"/>
</dbReference>
<comment type="subcellular location">
    <subcellularLocation>
        <location evidence="1">Membrane</location>
        <topology evidence="1">Multi-pass membrane protein</topology>
    </subcellularLocation>
</comment>
<evidence type="ECO:0000256" key="4">
    <source>
        <dbReference type="ARBA" id="ARBA00023136"/>
    </source>
</evidence>
<evidence type="ECO:0000256" key="6">
    <source>
        <dbReference type="SAM" id="Phobius"/>
    </source>
</evidence>
<dbReference type="Proteomes" id="UP000799757">
    <property type="component" value="Unassembled WGS sequence"/>
</dbReference>
<evidence type="ECO:0000313" key="8">
    <source>
        <dbReference type="EMBL" id="KAF2800534.1"/>
    </source>
</evidence>
<protein>
    <recommendedName>
        <fullName evidence="7">Rhodopsin domain-containing protein</fullName>
    </recommendedName>
</protein>
<feature type="transmembrane region" description="Helical" evidence="6">
    <location>
        <begin position="205"/>
        <end position="233"/>
    </location>
</feature>
<dbReference type="Pfam" id="PF20684">
    <property type="entry name" value="Fung_rhodopsin"/>
    <property type="match status" value="1"/>
</dbReference>
<evidence type="ECO:0000259" key="7">
    <source>
        <dbReference type="Pfam" id="PF20684"/>
    </source>
</evidence>
<evidence type="ECO:0000256" key="2">
    <source>
        <dbReference type="ARBA" id="ARBA00022692"/>
    </source>
</evidence>
<sequence length="383" mass="42312">MPKETYSGPSVDFLKSLPPEAYRIIPFAQPPPNVEANFENPPTRVPVILGVSITYLIIATLSLGIRAHVKIAIAKNWKWDDTLVVLGFMFSIAYFSGVVMGCRGGAAGRHEWDVHLDQAIGHASLMQSYMCTTMSTPALGLIKMSLFIQYYHLFGVMCYVRISVYVIGALTAMFYLSVSITAFVLNGPWPGESLLDGMLSWHYLIFAKFSIPGGVIGMMVDWTLLILPIPAVWSLNISRQKKLGVMLIFMTGALGAVASVISLYYRVLLQNYPTDTTWKVGYTLLWIQVEMWSGVTASCMPSVKHFCSYYIPTASQVTTLGPSTSHFRRSTREEIPDANGIFRKWGYNSNADTESATHITQGSGGTRMKDLTADSIVLTHTAS</sequence>
<keyword evidence="4 6" id="KW-0472">Membrane</keyword>
<feature type="transmembrane region" description="Helical" evidence="6">
    <location>
        <begin position="126"/>
        <end position="150"/>
    </location>
</feature>
<dbReference type="PANTHER" id="PTHR33048">
    <property type="entry name" value="PTH11-LIKE INTEGRAL MEMBRANE PROTEIN (AFU_ORTHOLOGUE AFUA_5G11245)"/>
    <property type="match status" value="1"/>
</dbReference>
<dbReference type="PANTHER" id="PTHR33048:SF158">
    <property type="entry name" value="MEMBRANE PROTEIN PTH11-LIKE, PUTATIVE-RELATED"/>
    <property type="match status" value="1"/>
</dbReference>
<dbReference type="OrthoDB" id="444631at2759"/>
<gene>
    <name evidence="8" type="ORF">K505DRAFT_355625</name>
</gene>
<proteinExistence type="inferred from homology"/>
<accession>A0A6A6XXR8</accession>
<name>A0A6A6XXR8_9PLEO</name>
<reference evidence="8" key="1">
    <citation type="journal article" date="2020" name="Stud. Mycol.">
        <title>101 Dothideomycetes genomes: a test case for predicting lifestyles and emergence of pathogens.</title>
        <authorList>
            <person name="Haridas S."/>
            <person name="Albert R."/>
            <person name="Binder M."/>
            <person name="Bloem J."/>
            <person name="Labutti K."/>
            <person name="Salamov A."/>
            <person name="Andreopoulos B."/>
            <person name="Baker S."/>
            <person name="Barry K."/>
            <person name="Bills G."/>
            <person name="Bluhm B."/>
            <person name="Cannon C."/>
            <person name="Castanera R."/>
            <person name="Culley D."/>
            <person name="Daum C."/>
            <person name="Ezra D."/>
            <person name="Gonzalez J."/>
            <person name="Henrissat B."/>
            <person name="Kuo A."/>
            <person name="Liang C."/>
            <person name="Lipzen A."/>
            <person name="Lutzoni F."/>
            <person name="Magnuson J."/>
            <person name="Mondo S."/>
            <person name="Nolan M."/>
            <person name="Ohm R."/>
            <person name="Pangilinan J."/>
            <person name="Park H.-J."/>
            <person name="Ramirez L."/>
            <person name="Alfaro M."/>
            <person name="Sun H."/>
            <person name="Tritt A."/>
            <person name="Yoshinaga Y."/>
            <person name="Zwiers L.-H."/>
            <person name="Turgeon B."/>
            <person name="Goodwin S."/>
            <person name="Spatafora J."/>
            <person name="Crous P."/>
            <person name="Grigoriev I."/>
        </authorList>
    </citation>
    <scope>NUCLEOTIDE SEQUENCE</scope>
    <source>
        <strain evidence="8">CBS 109.77</strain>
    </source>
</reference>
<keyword evidence="9" id="KW-1185">Reference proteome</keyword>